<evidence type="ECO:0000313" key="3">
    <source>
        <dbReference type="Proteomes" id="UP000807504"/>
    </source>
</evidence>
<feature type="compositionally biased region" description="Basic residues" evidence="1">
    <location>
        <begin position="82"/>
        <end position="106"/>
    </location>
</feature>
<dbReference type="EMBL" id="JABXBU010002072">
    <property type="protein sequence ID" value="KAF8778390.1"/>
    <property type="molecule type" value="Genomic_DNA"/>
</dbReference>
<reference evidence="2" key="1">
    <citation type="journal article" date="2020" name="bioRxiv">
        <title>Chromosome-level reference genome of the European wasp spider Argiope bruennichi: a resource for studies on range expansion and evolutionary adaptation.</title>
        <authorList>
            <person name="Sheffer M.M."/>
            <person name="Hoppe A."/>
            <person name="Krehenwinkel H."/>
            <person name="Uhl G."/>
            <person name="Kuss A.W."/>
            <person name="Jensen L."/>
            <person name="Jensen C."/>
            <person name="Gillespie R.G."/>
            <person name="Hoff K.J."/>
            <person name="Prost S."/>
        </authorList>
    </citation>
    <scope>NUCLEOTIDE SEQUENCE</scope>
</reference>
<feature type="compositionally biased region" description="Basic residues" evidence="1">
    <location>
        <begin position="62"/>
        <end position="72"/>
    </location>
</feature>
<gene>
    <name evidence="2" type="ORF">HNY73_015119</name>
</gene>
<protein>
    <submittedName>
        <fullName evidence="2">Uncharacterized protein</fullName>
    </submittedName>
</protein>
<dbReference type="Proteomes" id="UP000807504">
    <property type="component" value="Unassembled WGS sequence"/>
</dbReference>
<feature type="region of interest" description="Disordered" evidence="1">
    <location>
        <begin position="1"/>
        <end position="123"/>
    </location>
</feature>
<comment type="caution">
    <text evidence="2">The sequence shown here is derived from an EMBL/GenBank/DDBJ whole genome shotgun (WGS) entry which is preliminary data.</text>
</comment>
<keyword evidence="3" id="KW-1185">Reference proteome</keyword>
<accession>A0A8T0ERD4</accession>
<organism evidence="2 3">
    <name type="scientific">Argiope bruennichi</name>
    <name type="common">Wasp spider</name>
    <name type="synonym">Aranea bruennichi</name>
    <dbReference type="NCBI Taxonomy" id="94029"/>
    <lineage>
        <taxon>Eukaryota</taxon>
        <taxon>Metazoa</taxon>
        <taxon>Ecdysozoa</taxon>
        <taxon>Arthropoda</taxon>
        <taxon>Chelicerata</taxon>
        <taxon>Arachnida</taxon>
        <taxon>Araneae</taxon>
        <taxon>Araneomorphae</taxon>
        <taxon>Entelegynae</taxon>
        <taxon>Araneoidea</taxon>
        <taxon>Araneidae</taxon>
        <taxon>Argiope</taxon>
    </lineage>
</organism>
<evidence type="ECO:0000313" key="2">
    <source>
        <dbReference type="EMBL" id="KAF8778390.1"/>
    </source>
</evidence>
<name>A0A8T0ERD4_ARGBR</name>
<evidence type="ECO:0000256" key="1">
    <source>
        <dbReference type="SAM" id="MobiDB-lite"/>
    </source>
</evidence>
<sequence>MDESCDKVFLQTEMPTYNPVERNDTQDGLASVRANSKTAVVSKAAGPQKIRKLKGLKGTSKSMKKASIKRSVGKTSVSGAKKVGKTRGKSPIKKKATAGKDKKPRKSPKETGLKKPSTRTSKK</sequence>
<proteinExistence type="predicted"/>
<reference evidence="2" key="2">
    <citation type="submission" date="2020-06" db="EMBL/GenBank/DDBJ databases">
        <authorList>
            <person name="Sheffer M."/>
        </authorList>
    </citation>
    <scope>NUCLEOTIDE SEQUENCE</scope>
</reference>
<dbReference type="AlphaFoldDB" id="A0A8T0ERD4"/>